<organism evidence="1 2">
    <name type="scientific">Actinacidiphila oryziradicis</name>
    <dbReference type="NCBI Taxonomy" id="2571141"/>
    <lineage>
        <taxon>Bacteria</taxon>
        <taxon>Bacillati</taxon>
        <taxon>Actinomycetota</taxon>
        <taxon>Actinomycetes</taxon>
        <taxon>Kitasatosporales</taxon>
        <taxon>Streptomycetaceae</taxon>
        <taxon>Actinacidiphila</taxon>
    </lineage>
</organism>
<evidence type="ECO:0000313" key="1">
    <source>
        <dbReference type="EMBL" id="TKA00104.1"/>
    </source>
</evidence>
<name>A0A4U0RV30_9ACTN</name>
<proteinExistence type="predicted"/>
<gene>
    <name evidence="1" type="ORF">FCI23_43535</name>
</gene>
<comment type="caution">
    <text evidence="1">The sequence shown here is derived from an EMBL/GenBank/DDBJ whole genome shotgun (WGS) entry which is preliminary data.</text>
</comment>
<keyword evidence="2" id="KW-1185">Reference proteome</keyword>
<dbReference type="Proteomes" id="UP000305778">
    <property type="component" value="Unassembled WGS sequence"/>
</dbReference>
<accession>A0A4U0RV30</accession>
<dbReference type="EMBL" id="SUMC01000090">
    <property type="protein sequence ID" value="TKA00104.1"/>
    <property type="molecule type" value="Genomic_DNA"/>
</dbReference>
<dbReference type="OrthoDB" id="9846615at2"/>
<reference evidence="1 2" key="1">
    <citation type="submission" date="2019-04" db="EMBL/GenBank/DDBJ databases">
        <title>Streptomyces oryziradicis sp. nov., a novel actinomycete isolated from rhizosphere soil of rice (Oryza sativa L.).</title>
        <authorList>
            <person name="Li C."/>
        </authorList>
    </citation>
    <scope>NUCLEOTIDE SEQUENCE [LARGE SCALE GENOMIC DNA]</scope>
    <source>
        <strain evidence="1 2">NEAU-C40</strain>
    </source>
</reference>
<dbReference type="RefSeq" id="WP_136729587.1">
    <property type="nucleotide sequence ID" value="NZ_SUMC01000090.1"/>
</dbReference>
<dbReference type="AlphaFoldDB" id="A0A4U0RV30"/>
<protein>
    <submittedName>
        <fullName evidence="1">Uncharacterized protein</fullName>
    </submittedName>
</protein>
<evidence type="ECO:0000313" key="2">
    <source>
        <dbReference type="Proteomes" id="UP000305778"/>
    </source>
</evidence>
<sequence>MGMSTAREINAVQLRPGHAGVVIEFETVVTPGMEAAGLGTLGEPVALYGELLTVTNGRTLGRGWSRVIVSAEVIRHGTASRVLIDSVLGAHRTVTVTSDPGFAQGAPVILLHVPYRAGALTFAPGSYRTIPDPNCPDCYAIRFLGTTFPLRLRQG</sequence>